<reference evidence="1 2" key="1">
    <citation type="submission" date="2020-08" db="EMBL/GenBank/DDBJ databases">
        <title>A Genomic Blueprint of the Chicken Gut Microbiome.</title>
        <authorList>
            <person name="Gilroy R."/>
            <person name="Ravi A."/>
            <person name="Getino M."/>
            <person name="Pursley I."/>
            <person name="Horton D.L."/>
            <person name="Alikhan N.-F."/>
            <person name="Baker D."/>
            <person name="Gharbi K."/>
            <person name="Hall N."/>
            <person name="Watson M."/>
            <person name="Adriaenssens E.M."/>
            <person name="Foster-Nyarko E."/>
            <person name="Jarju S."/>
            <person name="Secka A."/>
            <person name="Antonio M."/>
            <person name="Oren A."/>
            <person name="Chaudhuri R."/>
            <person name="La Ragione R.M."/>
            <person name="Hildebrand F."/>
            <person name="Pallen M.J."/>
        </authorList>
    </citation>
    <scope>NUCLEOTIDE SEQUENCE [LARGE SCALE GENOMIC DNA]</scope>
    <source>
        <strain evidence="1 2">Sa2CUA10</strain>
    </source>
</reference>
<organism evidence="1 2">
    <name type="scientific">Fictibacillus norfolkensis</name>
    <dbReference type="NCBI Taxonomy" id="2762233"/>
    <lineage>
        <taxon>Bacteria</taxon>
        <taxon>Bacillati</taxon>
        <taxon>Bacillota</taxon>
        <taxon>Bacilli</taxon>
        <taxon>Bacillales</taxon>
        <taxon>Fictibacillaceae</taxon>
        <taxon>Fictibacillus</taxon>
    </lineage>
</organism>
<dbReference type="RefSeq" id="WP_191751873.1">
    <property type="nucleotide sequence ID" value="NZ_JACSQM010000001.1"/>
</dbReference>
<dbReference type="Proteomes" id="UP000603641">
    <property type="component" value="Unassembled WGS sequence"/>
</dbReference>
<gene>
    <name evidence="1" type="ORF">H9648_00545</name>
</gene>
<proteinExistence type="predicted"/>
<accession>A0ABR8SGE2</accession>
<keyword evidence="2" id="KW-1185">Reference proteome</keyword>
<comment type="caution">
    <text evidence="1">The sequence shown here is derived from an EMBL/GenBank/DDBJ whole genome shotgun (WGS) entry which is preliminary data.</text>
</comment>
<sequence length="86" mass="10067">MYEDKGILTEEELVLLSRYADDKQVQLNDELLKAKAMPKSLSYERWIEHLEQGLFINFNRTNKVNVVTVGKLNIARLDRVLLEMTN</sequence>
<evidence type="ECO:0000313" key="2">
    <source>
        <dbReference type="Proteomes" id="UP000603641"/>
    </source>
</evidence>
<dbReference type="EMBL" id="JACSQM010000001">
    <property type="protein sequence ID" value="MBD7962522.1"/>
    <property type="molecule type" value="Genomic_DNA"/>
</dbReference>
<protein>
    <submittedName>
        <fullName evidence="1">Uncharacterized protein</fullName>
    </submittedName>
</protein>
<evidence type="ECO:0000313" key="1">
    <source>
        <dbReference type="EMBL" id="MBD7962522.1"/>
    </source>
</evidence>
<name>A0ABR8SGE2_9BACL</name>